<feature type="binding site" evidence="4">
    <location>
        <position position="55"/>
    </location>
    <ligand>
        <name>NADP(+)</name>
        <dbReference type="ChEBI" id="CHEBI:58349"/>
    </ligand>
</feature>
<feature type="binding site" evidence="4">
    <location>
        <position position="205"/>
    </location>
    <ligand>
        <name>substrate</name>
    </ligand>
</feature>
<dbReference type="PANTHER" id="PTHR43103">
    <property type="entry name" value="NUCLEOSIDE-DIPHOSPHATE-SUGAR EPIMERASE"/>
    <property type="match status" value="1"/>
</dbReference>
<protein>
    <recommendedName>
        <fullName evidence="4">ADP-L-glycero-D-manno-heptose-6-epimerase</fullName>
        <ecNumber evidence="4">5.1.3.20</ecNumber>
    </recommendedName>
    <alternativeName>
        <fullName evidence="4">ADP-L-glycero-beta-D-manno-heptose-6-epimerase</fullName>
        <shortName evidence="4">ADP-glyceromanno-heptose 6-epimerase</shortName>
        <shortName evidence="4">ADP-hep 6-epimerase</shortName>
        <shortName evidence="4">AGME</shortName>
    </alternativeName>
</protein>
<dbReference type="SUPFAM" id="SSF51735">
    <property type="entry name" value="NAD(P)-binding Rossmann-fold domains"/>
    <property type="match status" value="1"/>
</dbReference>
<comment type="pathway">
    <text evidence="4">Nucleotide-sugar biosynthesis; ADP-L-glycero-beta-D-manno-heptose biosynthesis; ADP-L-glycero-beta-D-manno-heptose from D-glycero-beta-D-manno-heptose 7-phosphate: step 4/4.</text>
</comment>
<comment type="function">
    <text evidence="4">Catalyzes the interconversion between ADP-D-glycero-beta-D-manno-heptose and ADP-L-glycero-beta-D-manno-heptose via an epimerization at carbon 6 of the heptose.</text>
</comment>
<dbReference type="Proteomes" id="UP000182484">
    <property type="component" value="Unassembled WGS sequence"/>
</dbReference>
<feature type="active site" description="Proton acceptor" evidence="4">
    <location>
        <position position="196"/>
    </location>
</feature>
<dbReference type="HAMAP" id="MF_01601">
    <property type="entry name" value="Heptose_epimerase"/>
    <property type="match status" value="1"/>
</dbReference>
<dbReference type="PANTHER" id="PTHR43103:SF3">
    <property type="entry name" value="ADP-L-GLYCERO-D-MANNO-HEPTOSE-6-EPIMERASE"/>
    <property type="match status" value="1"/>
</dbReference>
<evidence type="ECO:0000313" key="6">
    <source>
        <dbReference type="EMBL" id="SCW10938.1"/>
    </source>
</evidence>
<feature type="binding site" evidence="4">
    <location>
        <position position="232"/>
    </location>
    <ligand>
        <name>substrate</name>
    </ligand>
</feature>
<gene>
    <name evidence="6" type="primary">waaD</name>
    <name evidence="4" type="synonym">hldD</name>
    <name evidence="6" type="ORF">ESCNG_20071</name>
</gene>
<dbReference type="EMBL" id="FMTB01000012">
    <property type="protein sequence ID" value="SCW10938.1"/>
    <property type="molecule type" value="Genomic_DNA"/>
</dbReference>
<feature type="binding site" evidence="4">
    <location>
        <position position="110"/>
    </location>
    <ligand>
        <name>NADP(+)</name>
        <dbReference type="ChEBI" id="CHEBI:58349"/>
    </ligand>
</feature>
<evidence type="ECO:0000313" key="7">
    <source>
        <dbReference type="Proteomes" id="UP000182484"/>
    </source>
</evidence>
<dbReference type="NCBIfam" id="TIGR02197">
    <property type="entry name" value="heptose_epim"/>
    <property type="match status" value="1"/>
</dbReference>
<feature type="active site" description="Proton acceptor" evidence="4">
    <location>
        <position position="157"/>
    </location>
</feature>
<feature type="binding site" evidence="4">
    <location>
        <position position="187"/>
    </location>
    <ligand>
        <name>substrate</name>
    </ligand>
</feature>
<dbReference type="Gene3D" id="3.90.25.10">
    <property type="entry name" value="UDP-galactose 4-epimerase, domain 1"/>
    <property type="match status" value="1"/>
</dbReference>
<dbReference type="InterPro" id="IPR001509">
    <property type="entry name" value="Epimerase_deHydtase"/>
</dbReference>
<dbReference type="EC" id="5.1.3.20" evidence="4"/>
<feature type="binding site" evidence="4">
    <location>
        <begin position="93"/>
        <end position="97"/>
    </location>
    <ligand>
        <name>NADP(+)</name>
        <dbReference type="ChEBI" id="CHEBI:58349"/>
    </ligand>
</feature>
<dbReference type="GO" id="GO:0005975">
    <property type="term" value="P:carbohydrate metabolic process"/>
    <property type="evidence" value="ECO:0007669"/>
    <property type="project" value="UniProtKB-UniRule"/>
</dbReference>
<dbReference type="CDD" id="cd05248">
    <property type="entry name" value="ADP_GME_SDR_e"/>
    <property type="match status" value="1"/>
</dbReference>
<feature type="binding site" evidence="4">
    <location>
        <position position="188"/>
    </location>
    <ligand>
        <name>NADP(+)</name>
        <dbReference type="ChEBI" id="CHEBI:58349"/>
    </ligand>
</feature>
<feature type="binding site" evidence="4">
    <location>
        <position position="161"/>
    </location>
    <ligand>
        <name>NADP(+)</name>
        <dbReference type="ChEBI" id="CHEBI:58349"/>
    </ligand>
</feature>
<dbReference type="GO" id="GO:0008712">
    <property type="term" value="F:ADP-glyceromanno-heptose 6-epimerase activity"/>
    <property type="evidence" value="ECO:0007669"/>
    <property type="project" value="UniProtKB-UniRule"/>
</dbReference>
<evidence type="ECO:0000256" key="2">
    <source>
        <dbReference type="ARBA" id="ARBA00023235"/>
    </source>
</evidence>
<evidence type="ECO:0000256" key="1">
    <source>
        <dbReference type="ARBA" id="ARBA00022857"/>
    </source>
</evidence>
<feature type="binding site" evidence="4">
    <location>
        <position position="70"/>
    </location>
    <ligand>
        <name>NADP(+)</name>
        <dbReference type="ChEBI" id="CHEBI:58349"/>
    </ligand>
</feature>
<accession>A0AB74ESD8</accession>
<keyword evidence="1 4" id="KW-0521">NADP</keyword>
<evidence type="ECO:0000259" key="5">
    <source>
        <dbReference type="Pfam" id="PF01370"/>
    </source>
</evidence>
<reference evidence="6 7" key="1">
    <citation type="submission" date="2016-09" db="EMBL/GenBank/DDBJ databases">
        <authorList>
            <person name="Kumanski S."/>
            <person name="Beatrice B."/>
        </authorList>
    </citation>
    <scope>NUCLEOTIDE SEQUENCE [LARGE SCALE GENOMIC DNA]</scope>
    <source>
        <strain evidence="6">Mankind</strain>
    </source>
</reference>
<evidence type="ECO:0000256" key="3">
    <source>
        <dbReference type="ARBA" id="ARBA00023277"/>
    </source>
</evidence>
<name>A0AB74ESD8_NEIGO</name>
<comment type="domain">
    <text evidence="4">Contains a large N-terminal NADP-binding domain, and a smaller C-terminal substrate-binding domain.</text>
</comment>
<sequence length="350" mass="40284">MTIQCRLKPSKQRKPNMTIIVTGAAGFIGSNIVKALNQRGITDIVAVDNLTKGEKFKNLAECEIAHYLDKHEFIRQVREHILPYQNIEAVFHQGACSDTMNHDGLYMMENNYQYTLDLLDWCQDERIPFLYASSAAVYGKGEIFREERELEKPLNVYGYSKFLFDQVLRRRMKEGLTAQVVGFRYFNVYGQHEQHKGRMASVAFHHFHQYREHGYVNLFGSNDGYGNGEQTRDFVSVEDVAKINLYFFDHPELSGIYNLGTGRSQQFNELAAAAVNACRAAEGKSELSLKELVEEELIRYIPFPDALKGKYQGFTQADITKLREAGYKEEFFDVKAGVNRYVKWMLENLA</sequence>
<comment type="subunit">
    <text evidence="4">Homopentamer.</text>
</comment>
<comment type="catalytic activity">
    <reaction evidence="4">
        <text>ADP-D-glycero-beta-D-manno-heptose = ADP-L-glycero-beta-D-manno-heptose</text>
        <dbReference type="Rhea" id="RHEA:17577"/>
        <dbReference type="ChEBI" id="CHEBI:59967"/>
        <dbReference type="ChEBI" id="CHEBI:61506"/>
        <dbReference type="EC" id="5.1.3.20"/>
    </reaction>
</comment>
<keyword evidence="3 4" id="KW-0119">Carbohydrate metabolism</keyword>
<evidence type="ECO:0000256" key="4">
    <source>
        <dbReference type="HAMAP-Rule" id="MF_01601"/>
    </source>
</evidence>
<dbReference type="GO" id="GO:0050661">
    <property type="term" value="F:NADP binding"/>
    <property type="evidence" value="ECO:0007669"/>
    <property type="project" value="InterPro"/>
</dbReference>
<feature type="binding site" evidence="4">
    <location>
        <begin position="27"/>
        <end position="28"/>
    </location>
    <ligand>
        <name>NADP(+)</name>
        <dbReference type="ChEBI" id="CHEBI:58349"/>
    </ligand>
</feature>
<comment type="similarity">
    <text evidence="4">Belongs to the NAD(P)-dependent epimerase/dehydratase family. HldD subfamily.</text>
</comment>
<feature type="domain" description="NAD-dependent epimerase/dehydratase" evidence="5">
    <location>
        <begin position="19"/>
        <end position="260"/>
    </location>
</feature>
<dbReference type="InterPro" id="IPR011912">
    <property type="entry name" value="Heptose_epim"/>
</dbReference>
<feature type="binding site" evidence="4">
    <location>
        <begin position="48"/>
        <end position="49"/>
    </location>
    <ligand>
        <name>NADP(+)</name>
        <dbReference type="ChEBI" id="CHEBI:58349"/>
    </ligand>
</feature>
<feature type="binding site" evidence="4">
    <location>
        <position position="196"/>
    </location>
    <ligand>
        <name>NADP(+)</name>
        <dbReference type="ChEBI" id="CHEBI:58349"/>
    </ligand>
</feature>
<proteinExistence type="inferred from homology"/>
<feature type="binding site" evidence="4">
    <location>
        <position position="198"/>
    </location>
    <ligand>
        <name>substrate</name>
    </ligand>
</feature>
<comment type="cofactor">
    <cofactor evidence="4">
        <name>NADP(+)</name>
        <dbReference type="ChEBI" id="CHEBI:58349"/>
    </cofactor>
    <text evidence="4">Binds 1 NADP(+) per subunit.</text>
</comment>
<dbReference type="InterPro" id="IPR036291">
    <property type="entry name" value="NAD(P)-bd_dom_sf"/>
</dbReference>
<comment type="caution">
    <text evidence="6">The sequence shown here is derived from an EMBL/GenBank/DDBJ whole genome shotgun (WGS) entry which is preliminary data.</text>
</comment>
<feature type="binding site" evidence="4">
    <location>
        <begin position="219"/>
        <end position="222"/>
    </location>
    <ligand>
        <name>substrate</name>
    </ligand>
</feature>
<organism evidence="6 7">
    <name type="scientific">Neisseria gonorrhoeae</name>
    <dbReference type="NCBI Taxonomy" id="485"/>
    <lineage>
        <taxon>Bacteria</taxon>
        <taxon>Pseudomonadati</taxon>
        <taxon>Pseudomonadota</taxon>
        <taxon>Betaproteobacteria</taxon>
        <taxon>Neisseriales</taxon>
        <taxon>Neisseriaceae</taxon>
        <taxon>Neisseria</taxon>
    </lineage>
</organism>
<dbReference type="Pfam" id="PF01370">
    <property type="entry name" value="Epimerase"/>
    <property type="match status" value="1"/>
</dbReference>
<dbReference type="Gene3D" id="3.40.50.720">
    <property type="entry name" value="NAD(P)-binding Rossmann-like Domain"/>
    <property type="match status" value="1"/>
</dbReference>
<keyword evidence="2 4" id="KW-0413">Isomerase</keyword>
<feature type="binding site" evidence="4">
    <location>
        <position position="311"/>
    </location>
    <ligand>
        <name>substrate</name>
    </ligand>
</feature>
<dbReference type="AlphaFoldDB" id="A0AB74ESD8"/>